<evidence type="ECO:0000313" key="3">
    <source>
        <dbReference type="EMBL" id="MFC5508357.1"/>
    </source>
</evidence>
<dbReference type="Proteomes" id="UP001596060">
    <property type="component" value="Unassembled WGS sequence"/>
</dbReference>
<feature type="compositionally biased region" description="Polar residues" evidence="1">
    <location>
        <begin position="7"/>
        <end position="21"/>
    </location>
</feature>
<reference evidence="4" key="1">
    <citation type="journal article" date="2019" name="Int. J. Syst. Evol. Microbiol.">
        <title>The Global Catalogue of Microorganisms (GCM) 10K type strain sequencing project: providing services to taxonomists for standard genome sequencing and annotation.</title>
        <authorList>
            <consortium name="The Broad Institute Genomics Platform"/>
            <consortium name="The Broad Institute Genome Sequencing Center for Infectious Disease"/>
            <person name="Wu L."/>
            <person name="Ma J."/>
        </authorList>
    </citation>
    <scope>NUCLEOTIDE SEQUENCE [LARGE SCALE GENOMIC DNA]</scope>
    <source>
        <strain evidence="4">CCUG 43117</strain>
    </source>
</reference>
<keyword evidence="2" id="KW-1133">Transmembrane helix</keyword>
<organism evidence="3 4">
    <name type="scientific">Bosea massiliensis</name>
    <dbReference type="NCBI Taxonomy" id="151419"/>
    <lineage>
        <taxon>Bacteria</taxon>
        <taxon>Pseudomonadati</taxon>
        <taxon>Pseudomonadota</taxon>
        <taxon>Alphaproteobacteria</taxon>
        <taxon>Hyphomicrobiales</taxon>
        <taxon>Boseaceae</taxon>
        <taxon>Bosea</taxon>
    </lineage>
</organism>
<dbReference type="EMBL" id="JBHSLU010000084">
    <property type="protein sequence ID" value="MFC5508357.1"/>
    <property type="molecule type" value="Genomic_DNA"/>
</dbReference>
<comment type="caution">
    <text evidence="3">The sequence shown here is derived from an EMBL/GenBank/DDBJ whole genome shotgun (WGS) entry which is preliminary data.</text>
</comment>
<evidence type="ECO:0000313" key="4">
    <source>
        <dbReference type="Proteomes" id="UP001596060"/>
    </source>
</evidence>
<evidence type="ECO:0000256" key="1">
    <source>
        <dbReference type="SAM" id="MobiDB-lite"/>
    </source>
</evidence>
<keyword evidence="2" id="KW-0812">Transmembrane</keyword>
<dbReference type="InterPro" id="IPR021682">
    <property type="entry name" value="DUF2933"/>
</dbReference>
<feature type="transmembrane region" description="Helical" evidence="2">
    <location>
        <begin position="53"/>
        <end position="72"/>
    </location>
</feature>
<feature type="non-terminal residue" evidence="3">
    <location>
        <position position="1"/>
    </location>
</feature>
<feature type="region of interest" description="Disordered" evidence="1">
    <location>
        <begin position="1"/>
        <end position="21"/>
    </location>
</feature>
<protein>
    <submittedName>
        <fullName evidence="3">DUF2933 domain-containing protein</fullName>
    </submittedName>
</protein>
<keyword evidence="2" id="KW-0472">Membrane</keyword>
<dbReference type="Pfam" id="PF11666">
    <property type="entry name" value="DUF2933"/>
    <property type="match status" value="1"/>
</dbReference>
<accession>A0ABW0PA39</accession>
<feature type="compositionally biased region" description="Polar residues" evidence="1">
    <location>
        <begin position="81"/>
        <end position="90"/>
    </location>
</feature>
<evidence type="ECO:0000256" key="2">
    <source>
        <dbReference type="SAM" id="Phobius"/>
    </source>
</evidence>
<name>A0ABW0PA39_9HYPH</name>
<dbReference type="RefSeq" id="WP_377817777.1">
    <property type="nucleotide sequence ID" value="NZ_JBHSLU010000084.1"/>
</dbReference>
<keyword evidence="4" id="KW-1185">Reference proteome</keyword>
<gene>
    <name evidence="3" type="ORF">ACFPN9_24230</name>
</gene>
<feature type="region of interest" description="Disordered" evidence="1">
    <location>
        <begin position="78"/>
        <end position="97"/>
    </location>
</feature>
<proteinExistence type="predicted"/>
<feature type="transmembrane region" description="Helical" evidence="2">
    <location>
        <begin position="28"/>
        <end position="46"/>
    </location>
</feature>
<sequence>GDLSVQGWRSQPKPNRQSPVTTVSYTTLWDTTALVGFLAVAAFYLIAEHRAHLLGWLPLLIFLACPLLHVFMHGRHGGHGNQSIQPSSGWRQPPHEH</sequence>